<dbReference type="NCBIfam" id="TIGR00613">
    <property type="entry name" value="reco"/>
    <property type="match status" value="1"/>
</dbReference>
<dbReference type="PANTHER" id="PTHR33991:SF1">
    <property type="entry name" value="DNA REPAIR PROTEIN RECO"/>
    <property type="match status" value="1"/>
</dbReference>
<evidence type="ECO:0000256" key="2">
    <source>
        <dbReference type="ARBA" id="ARBA00021310"/>
    </source>
</evidence>
<dbReference type="Gene3D" id="1.20.1440.120">
    <property type="entry name" value="Recombination protein O, C-terminal domain"/>
    <property type="match status" value="1"/>
</dbReference>
<evidence type="ECO:0000256" key="3">
    <source>
        <dbReference type="ARBA" id="ARBA00022763"/>
    </source>
</evidence>
<comment type="caution">
    <text evidence="9">The sequence shown here is derived from an EMBL/GenBank/DDBJ whole genome shotgun (WGS) entry which is preliminary data.</text>
</comment>
<evidence type="ECO:0000256" key="6">
    <source>
        <dbReference type="ARBA" id="ARBA00033409"/>
    </source>
</evidence>
<dbReference type="InterPro" id="IPR022572">
    <property type="entry name" value="DNA_rep/recomb_RecO_N"/>
</dbReference>
<dbReference type="GO" id="GO:0043590">
    <property type="term" value="C:bacterial nucleoid"/>
    <property type="evidence" value="ECO:0007669"/>
    <property type="project" value="TreeGrafter"/>
</dbReference>
<dbReference type="GO" id="GO:0006302">
    <property type="term" value="P:double-strand break repair"/>
    <property type="evidence" value="ECO:0007669"/>
    <property type="project" value="TreeGrafter"/>
</dbReference>
<proteinExistence type="inferred from homology"/>
<dbReference type="SUPFAM" id="SSF57863">
    <property type="entry name" value="ArfGap/RecO-like zinc finger"/>
    <property type="match status" value="1"/>
</dbReference>
<sequence>MGYRARSYKTEGFILKKKNYGEADRIITIFTKYHGKLVVLAKGIRKITSRKSPHMEVFNKVSLYIVSGKTFSIVTEAQTVETYPCLKTNLPVVAHAYHLVELVDKLCAEKEVYPSVFYLLERSFKDLDKNPELAQAISEQFSLSFLREMGYLAPGKIMTGDELENYLRGVLERNLSSSSLLTRVS</sequence>
<evidence type="ECO:0000256" key="1">
    <source>
        <dbReference type="ARBA" id="ARBA00007452"/>
    </source>
</evidence>
<name>A0A1F5ZV16_9BACT</name>
<evidence type="ECO:0000256" key="4">
    <source>
        <dbReference type="ARBA" id="ARBA00023172"/>
    </source>
</evidence>
<organism evidence="9 10">
    <name type="scientific">Candidatus Gottesmanbacteria bacterium RIFCSPHIGHO2_02_FULL_39_11</name>
    <dbReference type="NCBI Taxonomy" id="1798382"/>
    <lineage>
        <taxon>Bacteria</taxon>
        <taxon>Candidatus Gottesmaniibacteriota</taxon>
    </lineage>
</organism>
<evidence type="ECO:0000256" key="7">
    <source>
        <dbReference type="HAMAP-Rule" id="MF_00201"/>
    </source>
</evidence>
<dbReference type="InterPro" id="IPR042242">
    <property type="entry name" value="RecO_C"/>
</dbReference>
<dbReference type="InterPro" id="IPR037278">
    <property type="entry name" value="ARFGAP/RecO"/>
</dbReference>
<evidence type="ECO:0000313" key="9">
    <source>
        <dbReference type="EMBL" id="OGG16271.1"/>
    </source>
</evidence>
<reference evidence="9 10" key="1">
    <citation type="journal article" date="2016" name="Nat. Commun.">
        <title>Thousands of microbial genomes shed light on interconnected biogeochemical processes in an aquifer system.</title>
        <authorList>
            <person name="Anantharaman K."/>
            <person name="Brown C.T."/>
            <person name="Hug L.A."/>
            <person name="Sharon I."/>
            <person name="Castelle C.J."/>
            <person name="Probst A.J."/>
            <person name="Thomas B.C."/>
            <person name="Singh A."/>
            <person name="Wilkins M.J."/>
            <person name="Karaoz U."/>
            <person name="Brodie E.L."/>
            <person name="Williams K.H."/>
            <person name="Hubbard S.S."/>
            <person name="Banfield J.F."/>
        </authorList>
    </citation>
    <scope>NUCLEOTIDE SEQUENCE [LARGE SCALE GENOMIC DNA]</scope>
</reference>
<dbReference type="STRING" id="1798382.A3D77_02315"/>
<protein>
    <recommendedName>
        <fullName evidence="2 7">DNA repair protein RecO</fullName>
    </recommendedName>
    <alternativeName>
        <fullName evidence="6 7">Recombination protein O</fullName>
    </alternativeName>
</protein>
<evidence type="ECO:0000256" key="5">
    <source>
        <dbReference type="ARBA" id="ARBA00023204"/>
    </source>
</evidence>
<keyword evidence="3 7" id="KW-0227">DNA damage</keyword>
<evidence type="ECO:0000259" key="8">
    <source>
        <dbReference type="Pfam" id="PF11967"/>
    </source>
</evidence>
<accession>A0A1F5ZV16</accession>
<dbReference type="Proteomes" id="UP000176923">
    <property type="component" value="Unassembled WGS sequence"/>
</dbReference>
<dbReference type="AlphaFoldDB" id="A0A1F5ZV16"/>
<gene>
    <name evidence="7" type="primary">recO</name>
    <name evidence="9" type="ORF">A3D77_02315</name>
</gene>
<comment type="similarity">
    <text evidence="1 7">Belongs to the RecO family.</text>
</comment>
<feature type="domain" description="DNA replication/recombination mediator RecO N-terminal" evidence="8">
    <location>
        <begin position="7"/>
        <end position="83"/>
    </location>
</feature>
<keyword evidence="5 7" id="KW-0234">DNA repair</keyword>
<dbReference type="Gene3D" id="2.40.50.140">
    <property type="entry name" value="Nucleic acid-binding proteins"/>
    <property type="match status" value="1"/>
</dbReference>
<dbReference type="HAMAP" id="MF_00201">
    <property type="entry name" value="RecO"/>
    <property type="match status" value="1"/>
</dbReference>
<dbReference type="Pfam" id="PF02565">
    <property type="entry name" value="RecO_C"/>
    <property type="match status" value="1"/>
</dbReference>
<dbReference type="Pfam" id="PF11967">
    <property type="entry name" value="RecO_N"/>
    <property type="match status" value="1"/>
</dbReference>
<keyword evidence="4 7" id="KW-0233">DNA recombination</keyword>
<dbReference type="SUPFAM" id="SSF50249">
    <property type="entry name" value="Nucleic acid-binding proteins"/>
    <property type="match status" value="1"/>
</dbReference>
<dbReference type="EMBL" id="MFJL01000014">
    <property type="protein sequence ID" value="OGG16271.1"/>
    <property type="molecule type" value="Genomic_DNA"/>
</dbReference>
<evidence type="ECO:0000313" key="10">
    <source>
        <dbReference type="Proteomes" id="UP000176923"/>
    </source>
</evidence>
<dbReference type="GO" id="GO:0006310">
    <property type="term" value="P:DNA recombination"/>
    <property type="evidence" value="ECO:0007669"/>
    <property type="project" value="UniProtKB-UniRule"/>
</dbReference>
<comment type="function">
    <text evidence="7">Involved in DNA repair and RecF pathway recombination.</text>
</comment>
<dbReference type="InterPro" id="IPR003717">
    <property type="entry name" value="RecO"/>
</dbReference>
<dbReference type="InterPro" id="IPR012340">
    <property type="entry name" value="NA-bd_OB-fold"/>
</dbReference>
<dbReference type="PANTHER" id="PTHR33991">
    <property type="entry name" value="DNA REPAIR PROTEIN RECO"/>
    <property type="match status" value="1"/>
</dbReference>